<proteinExistence type="predicted"/>
<organism evidence="2 3">
    <name type="scientific">Shewanella electrodiphila</name>
    <dbReference type="NCBI Taxonomy" id="934143"/>
    <lineage>
        <taxon>Bacteria</taxon>
        <taxon>Pseudomonadati</taxon>
        <taxon>Pseudomonadota</taxon>
        <taxon>Gammaproteobacteria</taxon>
        <taxon>Alteromonadales</taxon>
        <taxon>Shewanellaceae</taxon>
        <taxon>Shewanella</taxon>
    </lineage>
</organism>
<accession>A0ABT0KSM8</accession>
<sequence>MNVNHNKKYPSIVYYLLENKAITIATVCILAFILRFVMDSPFPKGMTNSVGSALEFASIVSASVIAILIYFKDSVNQRIVKAILQKEHITVFGLGEFNSALLNNEMAANSSAYVIFEKNKQNDKLDLFKKFGMGVVEGDVFNDKKLEILNFVTMQSGVIALGNDRLNVELATLIIEQYKQDKRSTPLKLVVHIINQDLNALFHQNFINPNNAENETLQLDIQTFSFYEEAAEAFLKGNFIDGEGREIIDSDDDYNIVVAGDGELALNIIYLTAKLAHLPNENKLTIHLVDNQASAFKERVIKRYPGILNVLALEAVNCNCHTLSYFQNDDLWFKDNLTHVVVCYDDEGLNLSITADLFNKTYLAKATDGELTTRISFASFNNYNMSKIIDADKGSFKQFFTFADVKNICTRENVLDEQHELIAKLVNHQYAEEYLPTAQYNLSDPSTLEAINNKWYNTLKLSDKLSNKAQSLHIDMKLKALGLQKVESDKTANDLLTLNLALFHGTLKSDRELLGLSDEFIQVYSLELPKLWEEGREPIKIRYFPNEYSCMLEKLIRSEHNRWNAFHYLNGWQYNEIKSKPKKQHNCLMPLSDFLKLEHQLTVIYDLYAILYIPNYLANAGYEIKLLK</sequence>
<dbReference type="Gene3D" id="6.20.350.10">
    <property type="match status" value="1"/>
</dbReference>
<evidence type="ECO:0000256" key="1">
    <source>
        <dbReference type="SAM" id="Phobius"/>
    </source>
</evidence>
<name>A0ABT0KSM8_9GAMM</name>
<keyword evidence="1" id="KW-1133">Transmembrane helix</keyword>
<keyword evidence="1" id="KW-0472">Membrane</keyword>
<evidence type="ECO:0008006" key="4">
    <source>
        <dbReference type="Google" id="ProtNLM"/>
    </source>
</evidence>
<keyword evidence="3" id="KW-1185">Reference proteome</keyword>
<dbReference type="EMBL" id="JAKIKU010000009">
    <property type="protein sequence ID" value="MCL1046851.1"/>
    <property type="molecule type" value="Genomic_DNA"/>
</dbReference>
<feature type="transmembrane region" description="Helical" evidence="1">
    <location>
        <begin position="21"/>
        <end position="38"/>
    </location>
</feature>
<comment type="caution">
    <text evidence="2">The sequence shown here is derived from an EMBL/GenBank/DDBJ whole genome shotgun (WGS) entry which is preliminary data.</text>
</comment>
<evidence type="ECO:0000313" key="3">
    <source>
        <dbReference type="Proteomes" id="UP001202134"/>
    </source>
</evidence>
<reference evidence="2 3" key="1">
    <citation type="submission" date="2022-01" db="EMBL/GenBank/DDBJ databases">
        <title>Whole genome-based taxonomy of the Shewanellaceae.</title>
        <authorList>
            <person name="Martin-Rodriguez A.J."/>
        </authorList>
    </citation>
    <scope>NUCLEOTIDE SEQUENCE [LARGE SCALE GENOMIC DNA]</scope>
    <source>
        <strain evidence="2 3">DSM 24955</strain>
    </source>
</reference>
<gene>
    <name evidence="2" type="ORF">L2737_16200</name>
</gene>
<protein>
    <recommendedName>
        <fullName evidence="4">RCK N-terminal domain-containing protein</fullName>
    </recommendedName>
</protein>
<evidence type="ECO:0000313" key="2">
    <source>
        <dbReference type="EMBL" id="MCL1046851.1"/>
    </source>
</evidence>
<feature type="transmembrane region" description="Helical" evidence="1">
    <location>
        <begin position="50"/>
        <end position="71"/>
    </location>
</feature>
<dbReference type="RefSeq" id="WP_248956398.1">
    <property type="nucleotide sequence ID" value="NZ_JAKIKU010000009.1"/>
</dbReference>
<dbReference type="Gene3D" id="3.40.50.720">
    <property type="entry name" value="NAD(P)-binding Rossmann-like Domain"/>
    <property type="match status" value="1"/>
</dbReference>
<dbReference type="Proteomes" id="UP001202134">
    <property type="component" value="Unassembled WGS sequence"/>
</dbReference>
<keyword evidence="1" id="KW-0812">Transmembrane</keyword>